<keyword evidence="1" id="KW-0472">Membrane</keyword>
<comment type="caution">
    <text evidence="2">The sequence shown here is derived from an EMBL/GenBank/DDBJ whole genome shotgun (WGS) entry which is preliminary data.</text>
</comment>
<accession>A0ABP6SS42</accession>
<feature type="transmembrane region" description="Helical" evidence="1">
    <location>
        <begin position="50"/>
        <end position="73"/>
    </location>
</feature>
<organism evidence="2 3">
    <name type="scientific">Cryptosporangium minutisporangium</name>
    <dbReference type="NCBI Taxonomy" id="113569"/>
    <lineage>
        <taxon>Bacteria</taxon>
        <taxon>Bacillati</taxon>
        <taxon>Actinomycetota</taxon>
        <taxon>Actinomycetes</taxon>
        <taxon>Cryptosporangiales</taxon>
        <taxon>Cryptosporangiaceae</taxon>
        <taxon>Cryptosporangium</taxon>
    </lineage>
</organism>
<sequence length="187" mass="19216">MASYIVEVADWLRAGSRSIQLGVVVAVLTLGIGLGAQVTSDGSAGTPPLAVGLSAALGIAVLAAMIWFLAAIVHARKLAGPKPDASRAATLAAHESQRRGVPATDPSIRALADRNSRLLARSAPAFLTVVPILLAGIVPGLLGDMIISRVSSGYSIVVLGGLMAWQASLWRRANRYLAASEAAPVPH</sequence>
<evidence type="ECO:0000313" key="2">
    <source>
        <dbReference type="EMBL" id="GAA3383137.1"/>
    </source>
</evidence>
<gene>
    <name evidence="2" type="ORF">GCM10020369_07860</name>
</gene>
<keyword evidence="1" id="KW-0812">Transmembrane</keyword>
<name>A0ABP6SS42_9ACTN</name>
<evidence type="ECO:0000256" key="1">
    <source>
        <dbReference type="SAM" id="Phobius"/>
    </source>
</evidence>
<feature type="transmembrane region" description="Helical" evidence="1">
    <location>
        <begin position="118"/>
        <end position="140"/>
    </location>
</feature>
<keyword evidence="3" id="KW-1185">Reference proteome</keyword>
<proteinExistence type="predicted"/>
<feature type="transmembrane region" description="Helical" evidence="1">
    <location>
        <begin position="21"/>
        <end position="38"/>
    </location>
</feature>
<dbReference type="EMBL" id="BAAAYN010000004">
    <property type="protein sequence ID" value="GAA3383137.1"/>
    <property type="molecule type" value="Genomic_DNA"/>
</dbReference>
<protein>
    <submittedName>
        <fullName evidence="2">Uncharacterized protein</fullName>
    </submittedName>
</protein>
<dbReference type="Proteomes" id="UP001501676">
    <property type="component" value="Unassembled WGS sequence"/>
</dbReference>
<reference evidence="3" key="1">
    <citation type="journal article" date="2019" name="Int. J. Syst. Evol. Microbiol.">
        <title>The Global Catalogue of Microorganisms (GCM) 10K type strain sequencing project: providing services to taxonomists for standard genome sequencing and annotation.</title>
        <authorList>
            <consortium name="The Broad Institute Genomics Platform"/>
            <consortium name="The Broad Institute Genome Sequencing Center for Infectious Disease"/>
            <person name="Wu L."/>
            <person name="Ma J."/>
        </authorList>
    </citation>
    <scope>NUCLEOTIDE SEQUENCE [LARGE SCALE GENOMIC DNA]</scope>
    <source>
        <strain evidence="3">JCM 9458</strain>
    </source>
</reference>
<evidence type="ECO:0000313" key="3">
    <source>
        <dbReference type="Proteomes" id="UP001501676"/>
    </source>
</evidence>
<keyword evidence="1" id="KW-1133">Transmembrane helix</keyword>
<feature type="transmembrane region" description="Helical" evidence="1">
    <location>
        <begin position="146"/>
        <end position="165"/>
    </location>
</feature>